<dbReference type="Gene3D" id="2.80.10.50">
    <property type="match status" value="2"/>
</dbReference>
<dbReference type="SUPFAM" id="SSF50370">
    <property type="entry name" value="Ricin B-like lectins"/>
    <property type="match status" value="1"/>
</dbReference>
<dbReference type="InterPro" id="IPR013783">
    <property type="entry name" value="Ig-like_fold"/>
</dbReference>
<dbReference type="SMART" id="SM00612">
    <property type="entry name" value="Kelch"/>
    <property type="match status" value="2"/>
</dbReference>
<accession>A0A4P7LGR2</accession>
<dbReference type="Gene3D" id="2.60.40.10">
    <property type="entry name" value="Immunoglobulins"/>
    <property type="match status" value="1"/>
</dbReference>
<reference evidence="4 5" key="1">
    <citation type="submission" date="2019-03" db="EMBL/GenBank/DDBJ databases">
        <title>Efficiently degradation of phenoxyalkanoic acid herbicides by Cupriavidus oxalaticus strain X32.</title>
        <authorList>
            <person name="Sheng X."/>
        </authorList>
    </citation>
    <scope>NUCLEOTIDE SEQUENCE [LARGE SCALE GENOMIC DNA]</scope>
    <source>
        <strain evidence="4 5">X32</strain>
        <plasmid evidence="4 5">unnamed1</plasmid>
    </source>
</reference>
<evidence type="ECO:0000313" key="5">
    <source>
        <dbReference type="Proteomes" id="UP000295294"/>
    </source>
</evidence>
<sequence>MNPSPRRFAGFKTAWLPGCIGPVCMVLALSGPAVAQSPGAALSSLRLSGTTLCADVTGISQEDAAAVIVWACNGQANQIWALRLDGTQYESIAQHSGKCLDIFGISTAPGAPAIQWACHSGANQRFTLREQSTGYAIVAAHSGKCLVAEGGGNPQAGQAVVQMPCDGTTSQAWTIDGLGSQPPQANTLPSKWTAPQTLPMVPVAAANLPSGKVLVWSSYDRFNFGGDGGQTYTAIFDPATGSSTETLVSNTGHDMFCPGIANLPDGRILVNGGSSETKTSIFDPATSSWSAGPLMTRGRGYNSSVTLTNGGVFTLGGSWSTTTGNKDAETWLPGAGWQFNAAVLDDYFLTGDIAGPYRADNHAWLFAVSNGRVFHAGPSRRMNWVETAGNGSVTWAGERGGDADAMNGNAVMYDIGKILTIGGAPNYDYVWASANANLIDINGGIATVRQIASMAYARAFHNSVVLPNGQVVVLGGQTYPMPFSDDRAVLTPELWDPATEKFRPLAPMATPRTYHSVALLLPDGRVLSGGGGLCGGCSTNHPNVEILTPPYLLNADGSEASRPAIVSAPSEASLGTSIAVTTSSAVSKFSLVRLASATHSVNNEQRRVPVSFTVGTAGEYLINVPSDPGIALPGYYMLFALNANGVPSIARTLRIR</sequence>
<dbReference type="Pfam" id="PF07250">
    <property type="entry name" value="Glyoxal_oxid_N"/>
    <property type="match status" value="1"/>
</dbReference>
<dbReference type="Pfam" id="PF09118">
    <property type="entry name" value="GO-like_E_set"/>
    <property type="match status" value="1"/>
</dbReference>
<dbReference type="InterPro" id="IPR009880">
    <property type="entry name" value="Glyoxal_oxidase_N"/>
</dbReference>
<evidence type="ECO:0000256" key="1">
    <source>
        <dbReference type="ARBA" id="ARBA00022729"/>
    </source>
</evidence>
<dbReference type="InterPro" id="IPR014756">
    <property type="entry name" value="Ig_E-set"/>
</dbReference>
<dbReference type="SUPFAM" id="SSF50965">
    <property type="entry name" value="Galactose oxidase, central domain"/>
    <property type="match status" value="1"/>
</dbReference>
<organism evidence="4 5">
    <name type="scientific">Cupriavidus oxalaticus</name>
    <dbReference type="NCBI Taxonomy" id="96344"/>
    <lineage>
        <taxon>Bacteria</taxon>
        <taxon>Pseudomonadati</taxon>
        <taxon>Pseudomonadota</taxon>
        <taxon>Betaproteobacteria</taxon>
        <taxon>Burkholderiales</taxon>
        <taxon>Burkholderiaceae</taxon>
        <taxon>Cupriavidus</taxon>
    </lineage>
</organism>
<dbReference type="SMART" id="SM00458">
    <property type="entry name" value="RICIN"/>
    <property type="match status" value="1"/>
</dbReference>
<dbReference type="PANTHER" id="PTHR32208:SF68">
    <property type="entry name" value="GALACTOSE OXIDASE"/>
    <property type="match status" value="1"/>
</dbReference>
<dbReference type="CDD" id="cd02851">
    <property type="entry name" value="E_set_GO_C"/>
    <property type="match status" value="1"/>
</dbReference>
<dbReference type="InterPro" id="IPR006652">
    <property type="entry name" value="Kelch_1"/>
</dbReference>
<dbReference type="InterPro" id="IPR037293">
    <property type="entry name" value="Gal_Oxidase_central_sf"/>
</dbReference>
<dbReference type="InterPro" id="IPR011043">
    <property type="entry name" value="Gal_Oxase/kelch_b-propeller"/>
</dbReference>
<dbReference type="Gene3D" id="2.130.10.80">
    <property type="entry name" value="Galactose oxidase/kelch, beta-propeller"/>
    <property type="match status" value="1"/>
</dbReference>
<dbReference type="AlphaFoldDB" id="A0A4P7LGR2"/>
<dbReference type="KEGG" id="cox:E0W60_29795"/>
<keyword evidence="1 2" id="KW-0732">Signal</keyword>
<dbReference type="SUPFAM" id="SSF81296">
    <property type="entry name" value="E set domains"/>
    <property type="match status" value="1"/>
</dbReference>
<feature type="chain" id="PRO_5020234176" evidence="2">
    <location>
        <begin position="36"/>
        <end position="656"/>
    </location>
</feature>
<dbReference type="EMBL" id="CP038636">
    <property type="protein sequence ID" value="QBY55286.1"/>
    <property type="molecule type" value="Genomic_DNA"/>
</dbReference>
<dbReference type="CDD" id="cd00161">
    <property type="entry name" value="beta-trefoil_Ricin-like"/>
    <property type="match status" value="1"/>
</dbReference>
<dbReference type="OrthoDB" id="8673369at2"/>
<geneLocation type="plasmid" evidence="4">
    <name>unnamed1</name>
</geneLocation>
<keyword evidence="4" id="KW-0614">Plasmid</keyword>
<proteinExistence type="predicted"/>
<dbReference type="Proteomes" id="UP000295294">
    <property type="component" value="Plasmid unnamed1"/>
</dbReference>
<dbReference type="RefSeq" id="WP_135706555.1">
    <property type="nucleotide sequence ID" value="NZ_CP038636.1"/>
</dbReference>
<dbReference type="Pfam" id="PF00652">
    <property type="entry name" value="Ricin_B_lectin"/>
    <property type="match status" value="1"/>
</dbReference>
<evidence type="ECO:0000259" key="3">
    <source>
        <dbReference type="SMART" id="SM00458"/>
    </source>
</evidence>
<evidence type="ECO:0000256" key="2">
    <source>
        <dbReference type="SAM" id="SignalP"/>
    </source>
</evidence>
<name>A0A4P7LGR2_9BURK</name>
<gene>
    <name evidence="4" type="ORF">E0W60_29795</name>
</gene>
<dbReference type="PANTHER" id="PTHR32208">
    <property type="entry name" value="SECRETED PROTEIN-RELATED"/>
    <property type="match status" value="1"/>
</dbReference>
<dbReference type="PROSITE" id="PS50231">
    <property type="entry name" value="RICIN_B_LECTIN"/>
    <property type="match status" value="1"/>
</dbReference>
<evidence type="ECO:0000313" key="4">
    <source>
        <dbReference type="EMBL" id="QBY55286.1"/>
    </source>
</evidence>
<dbReference type="InterPro" id="IPR015202">
    <property type="entry name" value="GO-like_E_set"/>
</dbReference>
<feature type="domain" description="Ricin B lectin" evidence="3">
    <location>
        <begin position="39"/>
        <end position="176"/>
    </location>
</feature>
<dbReference type="InterPro" id="IPR000772">
    <property type="entry name" value="Ricin_B_lectin"/>
</dbReference>
<dbReference type="InterPro" id="IPR035992">
    <property type="entry name" value="Ricin_B-like_lectins"/>
</dbReference>
<protein>
    <submittedName>
        <fullName evidence="4">DUF1929 domain-containing protein</fullName>
    </submittedName>
</protein>
<feature type="signal peptide" evidence="2">
    <location>
        <begin position="1"/>
        <end position="35"/>
    </location>
</feature>